<proteinExistence type="predicted"/>
<name>A0A6G1FCJ0_9ORYZ</name>
<sequence>MCGGELQGGRTKWLLAKKLLPRRKVDGVTGRGGALEQDHQLGMEGGAVAVGIRGLRVGPRRRHLGHLAGLARRREAGRPISGGRSALGGGASGGGASAVGSRKPTGRAGGAA</sequence>
<keyword evidence="3" id="KW-1185">Reference proteome</keyword>
<protein>
    <submittedName>
        <fullName evidence="2">Uncharacterized protein</fullName>
    </submittedName>
</protein>
<reference evidence="2 3" key="1">
    <citation type="submission" date="2019-11" db="EMBL/GenBank/DDBJ databases">
        <title>Whole genome sequence of Oryza granulata.</title>
        <authorList>
            <person name="Li W."/>
        </authorList>
    </citation>
    <scope>NUCLEOTIDE SEQUENCE [LARGE SCALE GENOMIC DNA]</scope>
    <source>
        <strain evidence="3">cv. Menghai</strain>
        <tissue evidence="2">Leaf</tissue>
    </source>
</reference>
<dbReference type="AlphaFoldDB" id="A0A6G1FCJ0"/>
<feature type="region of interest" description="Disordered" evidence="1">
    <location>
        <begin position="66"/>
        <end position="112"/>
    </location>
</feature>
<evidence type="ECO:0000313" key="3">
    <source>
        <dbReference type="Proteomes" id="UP000479710"/>
    </source>
</evidence>
<gene>
    <name evidence="2" type="ORF">E2562_026145</name>
</gene>
<comment type="caution">
    <text evidence="2">The sequence shown here is derived from an EMBL/GenBank/DDBJ whole genome shotgun (WGS) entry which is preliminary data.</text>
</comment>
<accession>A0A6G1FCJ0</accession>
<organism evidence="2 3">
    <name type="scientific">Oryza meyeriana var. granulata</name>
    <dbReference type="NCBI Taxonomy" id="110450"/>
    <lineage>
        <taxon>Eukaryota</taxon>
        <taxon>Viridiplantae</taxon>
        <taxon>Streptophyta</taxon>
        <taxon>Embryophyta</taxon>
        <taxon>Tracheophyta</taxon>
        <taxon>Spermatophyta</taxon>
        <taxon>Magnoliopsida</taxon>
        <taxon>Liliopsida</taxon>
        <taxon>Poales</taxon>
        <taxon>Poaceae</taxon>
        <taxon>BOP clade</taxon>
        <taxon>Oryzoideae</taxon>
        <taxon>Oryzeae</taxon>
        <taxon>Oryzinae</taxon>
        <taxon>Oryza</taxon>
        <taxon>Oryza meyeriana</taxon>
    </lineage>
</organism>
<dbReference type="EMBL" id="SPHZ02000001">
    <property type="protein sequence ID" value="KAF0934656.1"/>
    <property type="molecule type" value="Genomic_DNA"/>
</dbReference>
<feature type="compositionally biased region" description="Gly residues" evidence="1">
    <location>
        <begin position="85"/>
        <end position="97"/>
    </location>
</feature>
<evidence type="ECO:0000313" key="2">
    <source>
        <dbReference type="EMBL" id="KAF0934656.1"/>
    </source>
</evidence>
<evidence type="ECO:0000256" key="1">
    <source>
        <dbReference type="SAM" id="MobiDB-lite"/>
    </source>
</evidence>
<dbReference type="Proteomes" id="UP000479710">
    <property type="component" value="Unassembled WGS sequence"/>
</dbReference>